<keyword evidence="6 8" id="KW-1133">Transmembrane helix</keyword>
<reference evidence="11" key="1">
    <citation type="submission" date="2017-09" db="EMBL/GenBank/DDBJ databases">
        <title>Depth-based differentiation of microbial function through sediment-hosted aquifers and enrichment of novel symbionts in the deep terrestrial subsurface.</title>
        <authorList>
            <person name="Probst A.J."/>
            <person name="Ladd B."/>
            <person name="Jarett J.K."/>
            <person name="Geller-Mcgrath D.E."/>
            <person name="Sieber C.M.K."/>
            <person name="Emerson J.B."/>
            <person name="Anantharaman K."/>
            <person name="Thomas B.C."/>
            <person name="Malmstrom R."/>
            <person name="Stieglmeier M."/>
            <person name="Klingl A."/>
            <person name="Woyke T."/>
            <person name="Ryan C.M."/>
            <person name="Banfield J.F."/>
        </authorList>
    </citation>
    <scope>NUCLEOTIDE SEQUENCE [LARGE SCALE GENOMIC DNA]</scope>
</reference>
<evidence type="ECO:0000259" key="9">
    <source>
        <dbReference type="Pfam" id="PF13231"/>
    </source>
</evidence>
<comment type="caution">
    <text evidence="10">The sequence shown here is derived from an EMBL/GenBank/DDBJ whole genome shotgun (WGS) entry which is preliminary data.</text>
</comment>
<keyword evidence="2" id="KW-1003">Cell membrane</keyword>
<feature type="transmembrane region" description="Helical" evidence="8">
    <location>
        <begin position="216"/>
        <end position="237"/>
    </location>
</feature>
<evidence type="ECO:0000313" key="10">
    <source>
        <dbReference type="EMBL" id="PIS15203.1"/>
    </source>
</evidence>
<evidence type="ECO:0000313" key="11">
    <source>
        <dbReference type="Proteomes" id="UP000231282"/>
    </source>
</evidence>
<evidence type="ECO:0000256" key="4">
    <source>
        <dbReference type="ARBA" id="ARBA00022679"/>
    </source>
</evidence>
<evidence type="ECO:0000256" key="7">
    <source>
        <dbReference type="ARBA" id="ARBA00023136"/>
    </source>
</evidence>
<accession>A0A2H0WRD3</accession>
<evidence type="ECO:0000256" key="1">
    <source>
        <dbReference type="ARBA" id="ARBA00004651"/>
    </source>
</evidence>
<feature type="transmembrane region" description="Helical" evidence="8">
    <location>
        <begin position="148"/>
        <end position="166"/>
    </location>
</feature>
<dbReference type="PANTHER" id="PTHR33908:SF11">
    <property type="entry name" value="MEMBRANE PROTEIN"/>
    <property type="match status" value="1"/>
</dbReference>
<dbReference type="GO" id="GO:0016763">
    <property type="term" value="F:pentosyltransferase activity"/>
    <property type="evidence" value="ECO:0007669"/>
    <property type="project" value="TreeGrafter"/>
</dbReference>
<feature type="transmembrane region" description="Helical" evidence="8">
    <location>
        <begin position="12"/>
        <end position="29"/>
    </location>
</feature>
<gene>
    <name evidence="10" type="ORF">COT63_01270</name>
</gene>
<comment type="subcellular location">
    <subcellularLocation>
        <location evidence="1">Cell membrane</location>
        <topology evidence="1">Multi-pass membrane protein</topology>
    </subcellularLocation>
</comment>
<name>A0A2H0WRD3_9BACT</name>
<dbReference type="GO" id="GO:0009103">
    <property type="term" value="P:lipopolysaccharide biosynthetic process"/>
    <property type="evidence" value="ECO:0007669"/>
    <property type="project" value="UniProtKB-ARBA"/>
</dbReference>
<feature type="transmembrane region" description="Helical" evidence="8">
    <location>
        <begin position="317"/>
        <end position="336"/>
    </location>
</feature>
<dbReference type="AlphaFoldDB" id="A0A2H0WRD3"/>
<protein>
    <recommendedName>
        <fullName evidence="9">Glycosyltransferase RgtA/B/C/D-like domain-containing protein</fullName>
    </recommendedName>
</protein>
<keyword evidence="7 8" id="KW-0472">Membrane</keyword>
<evidence type="ECO:0000256" key="3">
    <source>
        <dbReference type="ARBA" id="ARBA00022676"/>
    </source>
</evidence>
<dbReference type="Pfam" id="PF13231">
    <property type="entry name" value="PMT_2"/>
    <property type="match status" value="1"/>
</dbReference>
<feature type="transmembrane region" description="Helical" evidence="8">
    <location>
        <begin position="342"/>
        <end position="364"/>
    </location>
</feature>
<feature type="transmembrane region" description="Helical" evidence="8">
    <location>
        <begin position="376"/>
        <end position="395"/>
    </location>
</feature>
<keyword evidence="5 8" id="KW-0812">Transmembrane</keyword>
<dbReference type="InterPro" id="IPR050297">
    <property type="entry name" value="LipidA_mod_glycosyltrf_83"/>
</dbReference>
<feature type="transmembrane region" description="Helical" evidence="8">
    <location>
        <begin position="292"/>
        <end position="308"/>
    </location>
</feature>
<evidence type="ECO:0000256" key="8">
    <source>
        <dbReference type="SAM" id="Phobius"/>
    </source>
</evidence>
<dbReference type="Proteomes" id="UP000231282">
    <property type="component" value="Unassembled WGS sequence"/>
</dbReference>
<feature type="domain" description="Glycosyltransferase RgtA/B/C/D-like" evidence="9">
    <location>
        <begin position="89"/>
        <end position="230"/>
    </location>
</feature>
<organism evidence="10 11">
    <name type="scientific">Candidatus Shapirobacteria bacterium CG09_land_8_20_14_0_10_38_17</name>
    <dbReference type="NCBI Taxonomy" id="1974884"/>
    <lineage>
        <taxon>Bacteria</taxon>
        <taxon>Candidatus Shapironibacteriota</taxon>
    </lineage>
</organism>
<dbReference type="GO" id="GO:0005886">
    <property type="term" value="C:plasma membrane"/>
    <property type="evidence" value="ECO:0007669"/>
    <property type="project" value="UniProtKB-SubCell"/>
</dbReference>
<dbReference type="GO" id="GO:0006493">
    <property type="term" value="P:protein O-linked glycosylation"/>
    <property type="evidence" value="ECO:0007669"/>
    <property type="project" value="InterPro"/>
</dbReference>
<keyword evidence="4" id="KW-0808">Transferase</keyword>
<evidence type="ECO:0000256" key="2">
    <source>
        <dbReference type="ARBA" id="ARBA00022475"/>
    </source>
</evidence>
<feature type="transmembrane region" description="Helical" evidence="8">
    <location>
        <begin position="124"/>
        <end position="142"/>
    </location>
</feature>
<proteinExistence type="predicted"/>
<evidence type="ECO:0000256" key="5">
    <source>
        <dbReference type="ARBA" id="ARBA00022692"/>
    </source>
</evidence>
<dbReference type="PANTHER" id="PTHR33908">
    <property type="entry name" value="MANNOSYLTRANSFERASE YKCB-RELATED"/>
    <property type="match status" value="1"/>
</dbReference>
<keyword evidence="3" id="KW-0328">Glycosyltransferase</keyword>
<evidence type="ECO:0000256" key="6">
    <source>
        <dbReference type="ARBA" id="ARBA00022989"/>
    </source>
</evidence>
<feature type="transmembrane region" description="Helical" evidence="8">
    <location>
        <begin position="96"/>
        <end position="115"/>
    </location>
</feature>
<dbReference type="GO" id="GO:0000030">
    <property type="term" value="F:mannosyltransferase activity"/>
    <property type="evidence" value="ECO:0007669"/>
    <property type="project" value="InterPro"/>
</dbReference>
<dbReference type="InterPro" id="IPR038731">
    <property type="entry name" value="RgtA/B/C-like"/>
</dbReference>
<sequence length="509" mass="59391">MLRLKGRTNFSSFLSLAIILLLAFLLRVINIDNNPAGFFCDEASIGYNAYSLLKTGQDEYGSSWPLFFRAFGEYKNPILIYSSIIPIYFFGLNEGSVRLTSAFYGVLGVLAIYLLARRMGGKKLGLWAALFLAISPWHLHFSRTALEGLMPFVFFTTLGAYFWLIYRQENRDLFKAIFCFALALYSYFPARLFIPLFCGSLAFLARQQLWKDKRKLLLSFLFLLVLIFPLFSHTFFGPGFSRWNQVAESKTAFQFFKLYWDHFSIDFLFFLGDASFPGQFITRHSLANRGELYFFQIILLVLGWWSLFKKRSVAKEMIVFWFLFYPVGTIFTQTSGPQATRSIIGVVPFQIISAMGIVTGFYWLRARIKKEVVFKLTMGLIYLVVIFSLVVYLMAFKNYPFYSADYWGWQYGSRPIIEYFLRVSPYYDQLLMTDSFNAPQIFLRFYDPKEKCFSCRVGNLADFNPQLSQLFAIRVEEEKKWQEKGISYRVKEQIFYPSGHLAFLIIEPF</sequence>
<feature type="transmembrane region" description="Helical" evidence="8">
    <location>
        <begin position="178"/>
        <end position="204"/>
    </location>
</feature>
<dbReference type="EMBL" id="PEZH01000022">
    <property type="protein sequence ID" value="PIS15203.1"/>
    <property type="molecule type" value="Genomic_DNA"/>
</dbReference>